<dbReference type="PROSITE" id="PS50048">
    <property type="entry name" value="ZN2_CY6_FUNGAL_2"/>
    <property type="match status" value="1"/>
</dbReference>
<evidence type="ECO:0000313" key="5">
    <source>
        <dbReference type="EMBL" id="CAH2351457.1"/>
    </source>
</evidence>
<evidence type="ECO:0000256" key="3">
    <source>
        <dbReference type="SAM" id="MobiDB-lite"/>
    </source>
</evidence>
<evidence type="ECO:0000259" key="4">
    <source>
        <dbReference type="PROSITE" id="PS50048"/>
    </source>
</evidence>
<dbReference type="CDD" id="cd12148">
    <property type="entry name" value="fungal_TF_MHR"/>
    <property type="match status" value="1"/>
</dbReference>
<dbReference type="InterPro" id="IPR007219">
    <property type="entry name" value="XnlR_reg_dom"/>
</dbReference>
<sequence length="754" mass="87071">MNEKPIPLKVFGRSHYACQRCKISKMRCSGEKPACTNCINSNKQHQCVYPAKDRKIMLMESDLDKLHERVSYLEGLLRQKGEQIDSVPSSQQQQQQQQQHQSLSHTQLNHDTQTTLGNGPPSKSFPVPLTFTSPIQPRSQIKADPGLFNFTLENFLLPDRHNESLQWHLNFWDRPLPPREHTMLLLETVQRRYSLEFYLVDFPEIFHLIDKIYANFHQPTELLKLVNHVSLSYFYVILAFGAQQLTPPVIPKSQIASHSPINIPGIEYYIIASQLFNVAQEELNIHFVQAATLLGLYAANLNRYNTVYNYFGVASRASVAMGLHRQKTYAKANPTEHDLVAEEKGKRIWWTVFIIDTTWASKMSMPVHIDYTDTDVDLPLDNIYALNDNFDSVMLESNVHLSKYISKFGRIIYGPKIRTFSVNYINTDQFNQRLLIKNIIDCLKDLIKNLELTILGQYNKSDIVQSQSRRLTNLFLRFFQLISTIVKPLICLMFNKNAGNIVDNNSNEIVQSIFKGIYAACALIDLVYTLYKNNLLFELGFWDGQYVYSAMMLLILSQVNGRQYSHIQKGLVLLKYMAGRGNITAQNSCSNLHQIFSAIKEQPSISQHFSDIDTNMELNFYEQQEQSRLLNLQQQRQQQATNIDIEKFLKLQHCDEDTVERAKLEVDNFYKSASIPEILQFQDFFLNNSYLSEPIWKEIQGRIQKYPLVVFPINPNTVNGNGNSAEVNNTLATQNSMYEIIRKIQNSDDIKWTP</sequence>
<dbReference type="Proteomes" id="UP000837801">
    <property type="component" value="Unassembled WGS sequence"/>
</dbReference>
<organism evidence="5 6">
    <name type="scientific">[Candida] railenensis</name>
    <dbReference type="NCBI Taxonomy" id="45579"/>
    <lineage>
        <taxon>Eukaryota</taxon>
        <taxon>Fungi</taxon>
        <taxon>Dikarya</taxon>
        <taxon>Ascomycota</taxon>
        <taxon>Saccharomycotina</taxon>
        <taxon>Pichiomycetes</taxon>
        <taxon>Debaryomycetaceae</taxon>
        <taxon>Kurtzmaniella</taxon>
    </lineage>
</organism>
<evidence type="ECO:0000313" key="6">
    <source>
        <dbReference type="Proteomes" id="UP000837801"/>
    </source>
</evidence>
<name>A0A9P0VWY6_9ASCO</name>
<dbReference type="PANTHER" id="PTHR46910">
    <property type="entry name" value="TRANSCRIPTION FACTOR PDR1"/>
    <property type="match status" value="1"/>
</dbReference>
<reference evidence="5" key="1">
    <citation type="submission" date="2022-03" db="EMBL/GenBank/DDBJ databases">
        <authorList>
            <person name="Legras J.-L."/>
            <person name="Devillers H."/>
            <person name="Grondin C."/>
        </authorList>
    </citation>
    <scope>NUCLEOTIDE SEQUENCE</scope>
    <source>
        <strain evidence="5">CLIB 1423</strain>
    </source>
</reference>
<dbReference type="EMBL" id="CAKXYY010000003">
    <property type="protein sequence ID" value="CAH2351457.1"/>
    <property type="molecule type" value="Genomic_DNA"/>
</dbReference>
<gene>
    <name evidence="5" type="ORF">CLIB1423_03S06744</name>
</gene>
<keyword evidence="1" id="KW-0479">Metal-binding</keyword>
<dbReference type="PANTHER" id="PTHR46910:SF39">
    <property type="entry name" value="ZN(II)2CYS6 TRANSCRIPTION FACTOR (EUROFUNG)"/>
    <property type="match status" value="1"/>
</dbReference>
<dbReference type="Pfam" id="PF00172">
    <property type="entry name" value="Zn_clus"/>
    <property type="match status" value="1"/>
</dbReference>
<feature type="domain" description="Zn(2)-C6 fungal-type" evidence="4">
    <location>
        <begin position="17"/>
        <end position="49"/>
    </location>
</feature>
<feature type="compositionally biased region" description="Low complexity" evidence="3">
    <location>
        <begin position="89"/>
        <end position="107"/>
    </location>
</feature>
<dbReference type="InterPro" id="IPR036864">
    <property type="entry name" value="Zn2-C6_fun-type_DNA-bd_sf"/>
</dbReference>
<dbReference type="SMART" id="SM00066">
    <property type="entry name" value="GAL4"/>
    <property type="match status" value="1"/>
</dbReference>
<dbReference type="Pfam" id="PF04082">
    <property type="entry name" value="Fungal_trans"/>
    <property type="match status" value="1"/>
</dbReference>
<dbReference type="GO" id="GO:0003677">
    <property type="term" value="F:DNA binding"/>
    <property type="evidence" value="ECO:0007669"/>
    <property type="project" value="InterPro"/>
</dbReference>
<dbReference type="GO" id="GO:0000981">
    <property type="term" value="F:DNA-binding transcription factor activity, RNA polymerase II-specific"/>
    <property type="evidence" value="ECO:0007669"/>
    <property type="project" value="InterPro"/>
</dbReference>
<protein>
    <recommendedName>
        <fullName evidence="4">Zn(2)-C6 fungal-type domain-containing protein</fullName>
    </recommendedName>
</protein>
<accession>A0A9P0VWY6</accession>
<dbReference type="SUPFAM" id="SSF57701">
    <property type="entry name" value="Zn2/Cys6 DNA-binding domain"/>
    <property type="match status" value="1"/>
</dbReference>
<dbReference type="InterPro" id="IPR050987">
    <property type="entry name" value="AtrR-like"/>
</dbReference>
<dbReference type="CDD" id="cd00067">
    <property type="entry name" value="GAL4"/>
    <property type="match status" value="1"/>
</dbReference>
<evidence type="ECO:0000256" key="1">
    <source>
        <dbReference type="ARBA" id="ARBA00022723"/>
    </source>
</evidence>
<comment type="caution">
    <text evidence="5">The sequence shown here is derived from an EMBL/GenBank/DDBJ whole genome shotgun (WGS) entry which is preliminary data.</text>
</comment>
<dbReference type="InterPro" id="IPR001138">
    <property type="entry name" value="Zn2Cys6_DnaBD"/>
</dbReference>
<dbReference type="GO" id="GO:0006351">
    <property type="term" value="P:DNA-templated transcription"/>
    <property type="evidence" value="ECO:0007669"/>
    <property type="project" value="InterPro"/>
</dbReference>
<proteinExistence type="predicted"/>
<keyword evidence="6" id="KW-1185">Reference proteome</keyword>
<dbReference type="SMART" id="SM00906">
    <property type="entry name" value="Fungal_trans"/>
    <property type="match status" value="1"/>
</dbReference>
<feature type="region of interest" description="Disordered" evidence="3">
    <location>
        <begin position="82"/>
        <end position="129"/>
    </location>
</feature>
<dbReference type="AlphaFoldDB" id="A0A9P0VWY6"/>
<dbReference type="OrthoDB" id="3266505at2759"/>
<keyword evidence="2" id="KW-0539">Nucleus</keyword>
<dbReference type="PROSITE" id="PS00463">
    <property type="entry name" value="ZN2_CY6_FUNGAL_1"/>
    <property type="match status" value="1"/>
</dbReference>
<dbReference type="GO" id="GO:0008270">
    <property type="term" value="F:zinc ion binding"/>
    <property type="evidence" value="ECO:0007669"/>
    <property type="project" value="InterPro"/>
</dbReference>
<evidence type="ECO:0000256" key="2">
    <source>
        <dbReference type="ARBA" id="ARBA00023242"/>
    </source>
</evidence>
<dbReference type="Gene3D" id="4.10.240.10">
    <property type="entry name" value="Zn(2)-C6 fungal-type DNA-binding domain"/>
    <property type="match status" value="1"/>
</dbReference>